<feature type="region of interest" description="Disordered" evidence="1">
    <location>
        <begin position="157"/>
        <end position="178"/>
    </location>
</feature>
<gene>
    <name evidence="2" type="ORF">EJB05_01813</name>
</gene>
<name>A0A5J9WNW7_9POAL</name>
<evidence type="ECO:0000256" key="1">
    <source>
        <dbReference type="SAM" id="MobiDB-lite"/>
    </source>
</evidence>
<organism evidence="2 3">
    <name type="scientific">Eragrostis curvula</name>
    <name type="common">weeping love grass</name>
    <dbReference type="NCBI Taxonomy" id="38414"/>
    <lineage>
        <taxon>Eukaryota</taxon>
        <taxon>Viridiplantae</taxon>
        <taxon>Streptophyta</taxon>
        <taxon>Embryophyta</taxon>
        <taxon>Tracheophyta</taxon>
        <taxon>Spermatophyta</taxon>
        <taxon>Magnoliopsida</taxon>
        <taxon>Liliopsida</taxon>
        <taxon>Poales</taxon>
        <taxon>Poaceae</taxon>
        <taxon>PACMAD clade</taxon>
        <taxon>Chloridoideae</taxon>
        <taxon>Eragrostideae</taxon>
        <taxon>Eragrostidinae</taxon>
        <taxon>Eragrostis</taxon>
    </lineage>
</organism>
<dbReference type="EMBL" id="RWGY01000002">
    <property type="protein sequence ID" value="TVU50442.1"/>
    <property type="molecule type" value="Genomic_DNA"/>
</dbReference>
<protein>
    <submittedName>
        <fullName evidence="2">Uncharacterized protein</fullName>
    </submittedName>
</protein>
<dbReference type="Proteomes" id="UP000324897">
    <property type="component" value="Chromosome 6"/>
</dbReference>
<evidence type="ECO:0000313" key="2">
    <source>
        <dbReference type="EMBL" id="TVU50442.1"/>
    </source>
</evidence>
<feature type="non-terminal residue" evidence="2">
    <location>
        <position position="1"/>
    </location>
</feature>
<dbReference type="Gramene" id="TVU50442">
    <property type="protein sequence ID" value="TVU50442"/>
    <property type="gene ID" value="EJB05_01813"/>
</dbReference>
<evidence type="ECO:0000313" key="3">
    <source>
        <dbReference type="Proteomes" id="UP000324897"/>
    </source>
</evidence>
<keyword evidence="3" id="KW-1185">Reference proteome</keyword>
<comment type="caution">
    <text evidence="2">The sequence shown here is derived from an EMBL/GenBank/DDBJ whole genome shotgun (WGS) entry which is preliminary data.</text>
</comment>
<proteinExistence type="predicted"/>
<dbReference type="AlphaFoldDB" id="A0A5J9WNW7"/>
<reference evidence="2 3" key="1">
    <citation type="journal article" date="2019" name="Sci. Rep.">
        <title>A high-quality genome of Eragrostis curvula grass provides insights into Poaceae evolution and supports new strategies to enhance forage quality.</title>
        <authorList>
            <person name="Carballo J."/>
            <person name="Santos B.A.C.M."/>
            <person name="Zappacosta D."/>
            <person name="Garbus I."/>
            <person name="Selva J.P."/>
            <person name="Gallo C.A."/>
            <person name="Diaz A."/>
            <person name="Albertini E."/>
            <person name="Caccamo M."/>
            <person name="Echenique V."/>
        </authorList>
    </citation>
    <scope>NUCLEOTIDE SEQUENCE [LARGE SCALE GENOMIC DNA]</scope>
    <source>
        <strain evidence="3">cv. Victoria</strain>
        <tissue evidence="2">Leaf</tissue>
    </source>
</reference>
<feature type="region of interest" description="Disordered" evidence="1">
    <location>
        <begin position="61"/>
        <end position="80"/>
    </location>
</feature>
<dbReference type="OrthoDB" id="10258924at2759"/>
<feature type="region of interest" description="Disordered" evidence="1">
    <location>
        <begin position="1"/>
        <end position="44"/>
    </location>
</feature>
<sequence length="178" mass="19307">MAPRGGRVAATASSGSEDEEEAGFSFFTNPTSVPRITGEPKLRAPRTLPIQIQVPLLPLPSTATEEHLSSSTRRRPRHGCRGFTCRSCSRNSWRGRSSGTVPVDGTCPTMAAIDPAASRVTFGVAQPERGVRSWISSRGNLQSLALFQLSGGIDEEEDPRLTARRVERSNEDESLGWI</sequence>
<accession>A0A5J9WNW7</accession>
<feature type="compositionally biased region" description="Basic and acidic residues" evidence="1">
    <location>
        <begin position="159"/>
        <end position="171"/>
    </location>
</feature>